<protein>
    <recommendedName>
        <fullName evidence="3">Replication protein</fullName>
    </recommendedName>
</protein>
<evidence type="ECO:0000313" key="2">
    <source>
        <dbReference type="Proteomes" id="UP000298355"/>
    </source>
</evidence>
<dbReference type="EMBL" id="SOGJ01000018">
    <property type="protein sequence ID" value="TFC98874.1"/>
    <property type="molecule type" value="Genomic_DNA"/>
</dbReference>
<organism evidence="1 2">
    <name type="scientific">Cryobacterium breve</name>
    <dbReference type="NCBI Taxonomy" id="1259258"/>
    <lineage>
        <taxon>Bacteria</taxon>
        <taxon>Bacillati</taxon>
        <taxon>Actinomycetota</taxon>
        <taxon>Actinomycetes</taxon>
        <taxon>Micrococcales</taxon>
        <taxon>Microbacteriaceae</taxon>
        <taxon>Cryobacterium</taxon>
    </lineage>
</organism>
<keyword evidence="2" id="KW-1185">Reference proteome</keyword>
<reference evidence="1 2" key="1">
    <citation type="submission" date="2019-03" db="EMBL/GenBank/DDBJ databases">
        <title>Genomics of glacier-inhabiting Cryobacterium strains.</title>
        <authorList>
            <person name="Liu Q."/>
            <person name="Xin Y.-H."/>
        </authorList>
    </citation>
    <scope>NUCLEOTIDE SEQUENCE [LARGE SCALE GENOMIC DNA]</scope>
    <source>
        <strain evidence="1 2">TMT4-23</strain>
    </source>
</reference>
<dbReference type="Proteomes" id="UP000298355">
    <property type="component" value="Unassembled WGS sequence"/>
</dbReference>
<evidence type="ECO:0008006" key="3">
    <source>
        <dbReference type="Google" id="ProtNLM"/>
    </source>
</evidence>
<gene>
    <name evidence="1" type="ORF">E3O65_06975</name>
</gene>
<proteinExistence type="predicted"/>
<dbReference type="RefSeq" id="WP_134363027.1">
    <property type="nucleotide sequence ID" value="NZ_SOGJ01000018.1"/>
</dbReference>
<name>A0ABY2J1R3_9MICO</name>
<evidence type="ECO:0000313" key="1">
    <source>
        <dbReference type="EMBL" id="TFC98874.1"/>
    </source>
</evidence>
<accession>A0ABY2J1R3</accession>
<comment type="caution">
    <text evidence="1">The sequence shown here is derived from an EMBL/GenBank/DDBJ whole genome shotgun (WGS) entry which is preliminary data.</text>
</comment>
<sequence>MAWHSGTFWLRDLREIPADEIDQARKTKDDTIAIDTIYRVAAAAAPYADHGTGRSVTVAHKTLAAQLGVHIRTIGRAWRVLDKLKLAQTLLTGRYLTAAERALIKARYGRHQIKRASTRALTARRRAVYQLRSSQERPKSSLTEMVKHQRARARGSLDQAAEAKTSPGRHTFTPWPADLYRFAVELSTRLPWLARQHHPASVCAMLNRAGITPDRWTAATLLDAIAAGNQRAGMTVQDGHRQHNPIAYMAWLIKTTIDLDSPTLLEQHRARWAAHEQARREQAAAAAAEVARVARIRAEDNGASARFFEEDKKRYGRKPGRTRLNIEGAQVALTRTDTIPG</sequence>